<dbReference type="EMBL" id="JAXOJX010000075">
    <property type="protein sequence ID" value="MDZ5460613.1"/>
    <property type="molecule type" value="Genomic_DNA"/>
</dbReference>
<dbReference type="Proteomes" id="UP001293718">
    <property type="component" value="Unassembled WGS sequence"/>
</dbReference>
<keyword evidence="2" id="KW-1185">Reference proteome</keyword>
<dbReference type="InterPro" id="IPR029063">
    <property type="entry name" value="SAM-dependent_MTases_sf"/>
</dbReference>
<gene>
    <name evidence="1" type="ORF">SM757_28940</name>
</gene>
<accession>A0ABU5INY3</accession>
<dbReference type="SUPFAM" id="SSF53335">
    <property type="entry name" value="S-adenosyl-L-methionine-dependent methyltransferases"/>
    <property type="match status" value="1"/>
</dbReference>
<proteinExistence type="predicted"/>
<evidence type="ECO:0008006" key="3">
    <source>
        <dbReference type="Google" id="ProtNLM"/>
    </source>
</evidence>
<evidence type="ECO:0000313" key="1">
    <source>
        <dbReference type="EMBL" id="MDZ5460613.1"/>
    </source>
</evidence>
<dbReference type="RefSeq" id="WP_322468019.1">
    <property type="nucleotide sequence ID" value="NZ_JAXOJX010000075.1"/>
</dbReference>
<dbReference type="Gene3D" id="3.40.50.150">
    <property type="entry name" value="Vaccinia Virus protein VP39"/>
    <property type="match status" value="1"/>
</dbReference>
<reference evidence="1 2" key="1">
    <citation type="submission" date="2023-11" db="EMBL/GenBank/DDBJ databases">
        <title>Draft genome of Azohydromonas lata strain H1 (DSM1123), a polyhydroxyalkanoate producer.</title>
        <authorList>
            <person name="Traversa D."/>
            <person name="D'Addabbo P."/>
            <person name="Pazzani C."/>
            <person name="Manzari C."/>
            <person name="Chiara M."/>
            <person name="Scrascia M."/>
        </authorList>
    </citation>
    <scope>NUCLEOTIDE SEQUENCE [LARGE SCALE GENOMIC DNA]</scope>
    <source>
        <strain evidence="1 2">H1</strain>
    </source>
</reference>
<comment type="caution">
    <text evidence="1">The sequence shown here is derived from an EMBL/GenBank/DDBJ whole genome shotgun (WGS) entry which is preliminary data.</text>
</comment>
<evidence type="ECO:0000313" key="2">
    <source>
        <dbReference type="Proteomes" id="UP001293718"/>
    </source>
</evidence>
<organism evidence="1 2">
    <name type="scientific">Azohydromonas lata</name>
    <dbReference type="NCBI Taxonomy" id="45677"/>
    <lineage>
        <taxon>Bacteria</taxon>
        <taxon>Pseudomonadati</taxon>
        <taxon>Pseudomonadota</taxon>
        <taxon>Betaproteobacteria</taxon>
        <taxon>Burkholderiales</taxon>
        <taxon>Sphaerotilaceae</taxon>
        <taxon>Azohydromonas</taxon>
    </lineage>
</organism>
<protein>
    <recommendedName>
        <fullName evidence="3">Class I SAM-dependent methyltransferase</fullName>
    </recommendedName>
</protein>
<dbReference type="CDD" id="cd02440">
    <property type="entry name" value="AdoMet_MTases"/>
    <property type="match status" value="1"/>
</dbReference>
<name>A0ABU5INY3_9BURK</name>
<sequence>MPSLREIFDSLDRPCDKFEHYFALYERHLGKFVGRRPRILEIGTQYGGSAEMWNKYFGAGTEICGVDIAPQCTETEYLRLIIGDQGSHEFWETNFKEYKDYFDIIIDDGSHDNPHQIVTLLSCYKMLKDGGVFWCEDTHTSYYHGVRVEDGGYKNPRSFTEFSKDIVDVLSSEHAKTAIGVGPFEGPRVPPLLVSQFDRIQGVHFYDSIVVIEKGERLKFQRVIHNKKA</sequence>